<feature type="region of interest" description="Disordered" evidence="1">
    <location>
        <begin position="77"/>
        <end position="98"/>
    </location>
</feature>
<dbReference type="Proteomes" id="UP000784880">
    <property type="component" value="Unassembled WGS sequence"/>
</dbReference>
<gene>
    <name evidence="3" type="ORF">KS419_17225</name>
</gene>
<evidence type="ECO:0000256" key="1">
    <source>
        <dbReference type="SAM" id="MobiDB-lite"/>
    </source>
</evidence>
<feature type="region of interest" description="Disordered" evidence="1">
    <location>
        <begin position="1"/>
        <end position="20"/>
    </location>
</feature>
<feature type="transmembrane region" description="Helical" evidence="2">
    <location>
        <begin position="48"/>
        <end position="67"/>
    </location>
</feature>
<keyword evidence="2" id="KW-0812">Transmembrane</keyword>
<proteinExistence type="predicted"/>
<evidence type="ECO:0000313" key="4">
    <source>
        <dbReference type="Proteomes" id="UP000784880"/>
    </source>
</evidence>
<keyword evidence="2" id="KW-1133">Transmembrane helix</keyword>
<reference evidence="3 4" key="1">
    <citation type="submission" date="2021-06" db="EMBL/GenBank/DDBJ databases">
        <title>Bacillus sp. RD4P76, an endophyte from a halophyte.</title>
        <authorList>
            <person name="Sun J.-Q."/>
        </authorList>
    </citation>
    <scope>NUCLEOTIDE SEQUENCE [LARGE SCALE GENOMIC DNA]</scope>
    <source>
        <strain evidence="3 4">CGMCC 1.15917</strain>
    </source>
</reference>
<accession>A0ABS6JIK8</accession>
<sequence>MKKNSQYNGEIDFSGLKKMDRSPEQKLRTFKRLQGKDKKKKVAFSSHYLAIGAAAVILFLLSVPVIWDSISGDSQTSLHETDGSVNDREQGESSLQVAPQQTVIDDDENSYLQLFWYVDPNSKFVGTSNLDRSQQSVGELLSQLESARIEEADLIFQLEMDYFRNETMREGNNFYLMMNGFSKSPSDITTFYFLDEQEEIYFEIDKGNRNDIYKVNSDETEVIYEIVRSVLSEAMERNRTADKNLLEACGWDKTREYHMEVQKVHNIPCIKPIFENSTISVFQHDRAIFYDEVIYTDGISFNGTMEMALNIIISNDINPYRNSRTILEPMKETEDYRISKNISPHMEGKIELVVIGKTEDGLDYRISIYDSRGDYTSDELADMLETKVIPDL</sequence>
<name>A0ABS6JIK8_9BACI</name>
<protein>
    <submittedName>
        <fullName evidence="3">Uncharacterized protein</fullName>
    </submittedName>
</protein>
<keyword evidence="2" id="KW-0472">Membrane</keyword>
<dbReference type="RefSeq" id="WP_217067631.1">
    <property type="nucleotide sequence ID" value="NZ_JAHQCS010000140.1"/>
</dbReference>
<keyword evidence="4" id="KW-1185">Reference proteome</keyword>
<organism evidence="3 4">
    <name type="scientific">Evansella tamaricis</name>
    <dbReference type="NCBI Taxonomy" id="2069301"/>
    <lineage>
        <taxon>Bacteria</taxon>
        <taxon>Bacillati</taxon>
        <taxon>Bacillota</taxon>
        <taxon>Bacilli</taxon>
        <taxon>Bacillales</taxon>
        <taxon>Bacillaceae</taxon>
        <taxon>Evansella</taxon>
    </lineage>
</organism>
<feature type="compositionally biased region" description="Basic and acidic residues" evidence="1">
    <location>
        <begin position="79"/>
        <end position="91"/>
    </location>
</feature>
<dbReference type="EMBL" id="JAHQCS010000140">
    <property type="protein sequence ID" value="MBU9713473.1"/>
    <property type="molecule type" value="Genomic_DNA"/>
</dbReference>
<comment type="caution">
    <text evidence="3">The sequence shown here is derived from an EMBL/GenBank/DDBJ whole genome shotgun (WGS) entry which is preliminary data.</text>
</comment>
<evidence type="ECO:0000256" key="2">
    <source>
        <dbReference type="SAM" id="Phobius"/>
    </source>
</evidence>
<evidence type="ECO:0000313" key="3">
    <source>
        <dbReference type="EMBL" id="MBU9713473.1"/>
    </source>
</evidence>